<reference evidence="3" key="1">
    <citation type="submission" date="2012-02" db="EMBL/GenBank/DDBJ databases">
        <title>Complete sequence of chromosome of Methanomethylovorans hollandica DSM 15978.</title>
        <authorList>
            <person name="Lucas S."/>
            <person name="Copeland A."/>
            <person name="Lapidus A."/>
            <person name="Glavina del Rio T."/>
            <person name="Dalin E."/>
            <person name="Tice H."/>
            <person name="Bruce D."/>
            <person name="Goodwin L."/>
            <person name="Pitluck S."/>
            <person name="Peters L."/>
            <person name="Mikhailova N."/>
            <person name="Held B."/>
            <person name="Kyrpides N."/>
            <person name="Mavromatis K."/>
            <person name="Ivanova N."/>
            <person name="Brettin T."/>
            <person name="Detter J.C."/>
            <person name="Han C."/>
            <person name="Larimer F."/>
            <person name="Land M."/>
            <person name="Hauser L."/>
            <person name="Markowitz V."/>
            <person name="Cheng J.-F."/>
            <person name="Hugenholtz P."/>
            <person name="Woyke T."/>
            <person name="Wu D."/>
            <person name="Spring S."/>
            <person name="Schroeder M."/>
            <person name="Brambilla E."/>
            <person name="Klenk H.-P."/>
            <person name="Eisen J.A."/>
        </authorList>
    </citation>
    <scope>NUCLEOTIDE SEQUENCE [LARGE SCALE GENOMIC DNA]</scope>
    <source>
        <strain evidence="3">DSM 15978 / NBRC 107637 / DMS1</strain>
    </source>
</reference>
<dbReference type="InterPro" id="IPR025714">
    <property type="entry name" value="Methyltranfer_dom"/>
</dbReference>
<dbReference type="GO" id="GO:0008168">
    <property type="term" value="F:methyltransferase activity"/>
    <property type="evidence" value="ECO:0007669"/>
    <property type="project" value="UniProtKB-KW"/>
</dbReference>
<dbReference type="InterPro" id="IPR029063">
    <property type="entry name" value="SAM-dependent_MTases_sf"/>
</dbReference>
<dbReference type="KEGG" id="mhz:Metho_1730"/>
<dbReference type="CDD" id="cd02440">
    <property type="entry name" value="AdoMet_MTases"/>
    <property type="match status" value="1"/>
</dbReference>
<dbReference type="GeneID" id="14406243"/>
<name>L0L0Y4_METHD</name>
<feature type="domain" description="Methyltransferase" evidence="1">
    <location>
        <begin position="38"/>
        <end position="156"/>
    </location>
</feature>
<proteinExistence type="predicted"/>
<evidence type="ECO:0000259" key="1">
    <source>
        <dbReference type="Pfam" id="PF13847"/>
    </source>
</evidence>
<dbReference type="Proteomes" id="UP000010866">
    <property type="component" value="Chromosome"/>
</dbReference>
<organism evidence="2 3">
    <name type="scientific">Methanomethylovorans hollandica (strain DSM 15978 / NBRC 107637 / DMS1)</name>
    <dbReference type="NCBI Taxonomy" id="867904"/>
    <lineage>
        <taxon>Archaea</taxon>
        <taxon>Methanobacteriati</taxon>
        <taxon>Methanobacteriota</taxon>
        <taxon>Stenosarchaea group</taxon>
        <taxon>Methanomicrobia</taxon>
        <taxon>Methanosarcinales</taxon>
        <taxon>Methanosarcinaceae</taxon>
        <taxon>Methanomethylovorans</taxon>
    </lineage>
</organism>
<dbReference type="GO" id="GO:0032259">
    <property type="term" value="P:methylation"/>
    <property type="evidence" value="ECO:0007669"/>
    <property type="project" value="UniProtKB-KW"/>
</dbReference>
<dbReference type="Gene3D" id="3.40.50.150">
    <property type="entry name" value="Vaccinia Virus protein VP39"/>
    <property type="match status" value="1"/>
</dbReference>
<evidence type="ECO:0000313" key="2">
    <source>
        <dbReference type="EMBL" id="AGB49919.1"/>
    </source>
</evidence>
<keyword evidence="3" id="KW-1185">Reference proteome</keyword>
<accession>L0L0Y4</accession>
<protein>
    <submittedName>
        <fullName evidence="2">Protein-L-isoaspartate carboxylmethyltransferase</fullName>
    </submittedName>
</protein>
<dbReference type="AlphaFoldDB" id="L0L0Y4"/>
<gene>
    <name evidence="2" type="ordered locus">Metho_1730</name>
</gene>
<sequence length="225" mass="25988">MKIIDTIQHKLILKMGFKYYDEDKYLIRKCLQYFNGKKPKVLDVGCGTGHHSLLFEKYGAKVTAFDYDESVIEKAKENKIKSNSNVTFLVADGRYPEKYFTEKYDIIFMAGFSIFGIDLNKPIMTKYLSMLDEGGILVLVHNSNLTGLVRKTNWKNHKIEDMRSFFESVGGKVEKIYFYDRHVTIKILRSFAITGLSTKLHILISKITKLPCAILFIVSKSEKRN</sequence>
<dbReference type="EMBL" id="CP003362">
    <property type="protein sequence ID" value="AGB49919.1"/>
    <property type="molecule type" value="Genomic_DNA"/>
</dbReference>
<dbReference type="STRING" id="867904.Metho_1730"/>
<keyword evidence="2" id="KW-0808">Transferase</keyword>
<dbReference type="RefSeq" id="WP_015325084.1">
    <property type="nucleotide sequence ID" value="NC_019977.1"/>
</dbReference>
<dbReference type="HOGENOM" id="CLU_1192626_0_0_2"/>
<evidence type="ECO:0000313" key="3">
    <source>
        <dbReference type="Proteomes" id="UP000010866"/>
    </source>
</evidence>
<dbReference type="OrthoDB" id="147504at2157"/>
<dbReference type="PANTHER" id="PTHR43861">
    <property type="entry name" value="TRANS-ACONITATE 2-METHYLTRANSFERASE-RELATED"/>
    <property type="match status" value="1"/>
</dbReference>
<keyword evidence="2" id="KW-0489">Methyltransferase</keyword>
<dbReference type="SUPFAM" id="SSF53335">
    <property type="entry name" value="S-adenosyl-L-methionine-dependent methyltransferases"/>
    <property type="match status" value="1"/>
</dbReference>
<dbReference type="Pfam" id="PF13847">
    <property type="entry name" value="Methyltransf_31"/>
    <property type="match status" value="1"/>
</dbReference>